<dbReference type="AlphaFoldDB" id="A0AAV9QPE6"/>
<proteinExistence type="predicted"/>
<accession>A0AAV9QPE6</accession>
<evidence type="ECO:0000313" key="2">
    <source>
        <dbReference type="Proteomes" id="UP001311232"/>
    </source>
</evidence>
<organism evidence="1 2">
    <name type="scientific">Crenichthys baileyi</name>
    <name type="common">White River springfish</name>
    <dbReference type="NCBI Taxonomy" id="28760"/>
    <lineage>
        <taxon>Eukaryota</taxon>
        <taxon>Metazoa</taxon>
        <taxon>Chordata</taxon>
        <taxon>Craniata</taxon>
        <taxon>Vertebrata</taxon>
        <taxon>Euteleostomi</taxon>
        <taxon>Actinopterygii</taxon>
        <taxon>Neopterygii</taxon>
        <taxon>Teleostei</taxon>
        <taxon>Neoteleostei</taxon>
        <taxon>Acanthomorphata</taxon>
        <taxon>Ovalentaria</taxon>
        <taxon>Atherinomorphae</taxon>
        <taxon>Cyprinodontiformes</taxon>
        <taxon>Goodeidae</taxon>
        <taxon>Crenichthys</taxon>
    </lineage>
</organism>
<name>A0AAV9QPE6_9TELE</name>
<protein>
    <submittedName>
        <fullName evidence="1">Uncharacterized protein</fullName>
    </submittedName>
</protein>
<gene>
    <name evidence="1" type="ORF">CRENBAI_004140</name>
</gene>
<reference evidence="1 2" key="1">
    <citation type="submission" date="2021-06" db="EMBL/GenBank/DDBJ databases">
        <authorList>
            <person name="Palmer J.M."/>
        </authorList>
    </citation>
    <scope>NUCLEOTIDE SEQUENCE [LARGE SCALE GENOMIC DNA]</scope>
    <source>
        <strain evidence="1 2">MEX-2019</strain>
        <tissue evidence="1">Muscle</tissue>
    </source>
</reference>
<comment type="caution">
    <text evidence="1">The sequence shown here is derived from an EMBL/GenBank/DDBJ whole genome shotgun (WGS) entry which is preliminary data.</text>
</comment>
<sequence>MKFNHLLFFLMETFSQLRKNETCCMDPLNVLVQIAAAVLKRPSCYFPIMDLQFPALSSGVGLMFVLIGPALQLNMDPASNPQTELSWTENAGKHQPTRMFCTGSPAPQVNTSFAEVRV</sequence>
<dbReference type="EMBL" id="JAHHUM010003004">
    <property type="protein sequence ID" value="KAK5598803.1"/>
    <property type="molecule type" value="Genomic_DNA"/>
</dbReference>
<dbReference type="Proteomes" id="UP001311232">
    <property type="component" value="Unassembled WGS sequence"/>
</dbReference>
<keyword evidence="2" id="KW-1185">Reference proteome</keyword>
<evidence type="ECO:0000313" key="1">
    <source>
        <dbReference type="EMBL" id="KAK5598803.1"/>
    </source>
</evidence>